<dbReference type="PANTHER" id="PTHR10780:SF3">
    <property type="entry name" value="MITOCHONDRIAL CARRIER HOMOLOG 1"/>
    <property type="match status" value="1"/>
</dbReference>
<keyword evidence="5" id="KW-1000">Mitochondrion outer membrane</keyword>
<evidence type="ECO:0000256" key="1">
    <source>
        <dbReference type="ARBA" id="ARBA00004374"/>
    </source>
</evidence>
<dbReference type="GO" id="GO:0043065">
    <property type="term" value="P:positive regulation of apoptotic process"/>
    <property type="evidence" value="ECO:0007669"/>
    <property type="project" value="TreeGrafter"/>
</dbReference>
<evidence type="ECO:0000256" key="10">
    <source>
        <dbReference type="RuleBase" id="RU000488"/>
    </source>
</evidence>
<dbReference type="SUPFAM" id="SSF103506">
    <property type="entry name" value="Mitochondrial carrier"/>
    <property type="match status" value="1"/>
</dbReference>
<evidence type="ECO:0000256" key="3">
    <source>
        <dbReference type="ARBA" id="ARBA00022692"/>
    </source>
</evidence>
<keyword evidence="3 9" id="KW-0812">Transmembrane</keyword>
<evidence type="ECO:0000256" key="5">
    <source>
        <dbReference type="ARBA" id="ARBA00022787"/>
    </source>
</evidence>
<evidence type="ECO:0000313" key="12">
    <source>
        <dbReference type="EMBL" id="KAJ8412091.1"/>
    </source>
</evidence>
<dbReference type="Gene3D" id="1.50.40.10">
    <property type="entry name" value="Mitochondrial carrier domain"/>
    <property type="match status" value="1"/>
</dbReference>
<dbReference type="InterPro" id="IPR023395">
    <property type="entry name" value="MCP_dom_sf"/>
</dbReference>
<comment type="similarity">
    <text evidence="2 10">Belongs to the mitochondrial carrier (TC 2.A.29) family.</text>
</comment>
<evidence type="ECO:0008006" key="14">
    <source>
        <dbReference type="Google" id="ProtNLM"/>
    </source>
</evidence>
<comment type="caution">
    <text evidence="12">The sequence shown here is derived from an EMBL/GenBank/DDBJ whole genome shotgun (WGS) entry which is preliminary data.</text>
</comment>
<keyword evidence="6" id="KW-1133">Transmembrane helix</keyword>
<reference evidence="12" key="1">
    <citation type="journal article" date="2023" name="Science">
        <title>Genome structures resolve the early diversification of teleost fishes.</title>
        <authorList>
            <person name="Parey E."/>
            <person name="Louis A."/>
            <person name="Montfort J."/>
            <person name="Bouchez O."/>
            <person name="Roques C."/>
            <person name="Iampietro C."/>
            <person name="Lluch J."/>
            <person name="Castinel A."/>
            <person name="Donnadieu C."/>
            <person name="Desvignes T."/>
            <person name="Floi Bucao C."/>
            <person name="Jouanno E."/>
            <person name="Wen M."/>
            <person name="Mejri S."/>
            <person name="Dirks R."/>
            <person name="Jansen H."/>
            <person name="Henkel C."/>
            <person name="Chen W.J."/>
            <person name="Zahm M."/>
            <person name="Cabau C."/>
            <person name="Klopp C."/>
            <person name="Thompson A.W."/>
            <person name="Robinson-Rechavi M."/>
            <person name="Braasch I."/>
            <person name="Lecointre G."/>
            <person name="Bobe J."/>
            <person name="Postlethwait J.H."/>
            <person name="Berthelot C."/>
            <person name="Roest Crollius H."/>
            <person name="Guiguen Y."/>
        </authorList>
    </citation>
    <scope>NUCLEOTIDE SEQUENCE</scope>
    <source>
        <strain evidence="12">NC1722</strain>
    </source>
</reference>
<evidence type="ECO:0000256" key="4">
    <source>
        <dbReference type="ARBA" id="ARBA00022737"/>
    </source>
</evidence>
<keyword evidence="7" id="KW-0496">Mitochondrion</keyword>
<dbReference type="InterPro" id="IPR018108">
    <property type="entry name" value="MCP_transmembrane"/>
</dbReference>
<evidence type="ECO:0000256" key="9">
    <source>
        <dbReference type="PROSITE-ProRule" id="PRU00282"/>
    </source>
</evidence>
<organism evidence="12 13">
    <name type="scientific">Aldrovandia affinis</name>
    <dbReference type="NCBI Taxonomy" id="143900"/>
    <lineage>
        <taxon>Eukaryota</taxon>
        <taxon>Metazoa</taxon>
        <taxon>Chordata</taxon>
        <taxon>Craniata</taxon>
        <taxon>Vertebrata</taxon>
        <taxon>Euteleostomi</taxon>
        <taxon>Actinopterygii</taxon>
        <taxon>Neopterygii</taxon>
        <taxon>Teleostei</taxon>
        <taxon>Notacanthiformes</taxon>
        <taxon>Halosauridae</taxon>
        <taxon>Aldrovandia</taxon>
    </lineage>
</organism>
<dbReference type="Pfam" id="PF00153">
    <property type="entry name" value="Mito_carr"/>
    <property type="match status" value="1"/>
</dbReference>
<feature type="region of interest" description="Disordered" evidence="11">
    <location>
        <begin position="1"/>
        <end position="26"/>
    </location>
</feature>
<sequence>MVTPENFSVEGGGQRGPLFERNGVPGTSNAPVDMDTAIVLLGAGVTAITHPLLYVKLLIQVGHEPLAPTVGTTMFGRKVLYLPGFFSYGQRLNTGTPMPFPEGMPYARHIIRVDGKSGLFRGLSPRVMSSAISTMVRSKVKQAVPGENTENVSNRDDLKTSFRKVVRETSHEMVVQCLSRIATHPFHVISVRCMAQFVGREVKYRGLFSCVAKIFQEEGVTGFFVGLIPHVLGEVIFLWCCNLLAHLINTYAVDDNFSQAPAVRSYTKFVMGIAVSVLTYPFMLVADLMAVNNCGLAAGLPPNSPIFKSWVHCWRHLGVQGQLFRGSSFFFRRVPVAVTALE</sequence>
<evidence type="ECO:0000256" key="8">
    <source>
        <dbReference type="ARBA" id="ARBA00023136"/>
    </source>
</evidence>
<protein>
    <recommendedName>
        <fullName evidence="14">Mitochondrial carrier 1</fullName>
    </recommendedName>
</protein>
<name>A0AAD7WWF8_9TELE</name>
<evidence type="ECO:0000256" key="2">
    <source>
        <dbReference type="ARBA" id="ARBA00006375"/>
    </source>
</evidence>
<evidence type="ECO:0000313" key="13">
    <source>
        <dbReference type="Proteomes" id="UP001221898"/>
    </source>
</evidence>
<dbReference type="EMBL" id="JAINUG010000020">
    <property type="protein sequence ID" value="KAJ8412091.1"/>
    <property type="molecule type" value="Genomic_DNA"/>
</dbReference>
<dbReference type="PANTHER" id="PTHR10780">
    <property type="entry name" value="MITOCHONDRIAL CARRIER HOMOLOG"/>
    <property type="match status" value="1"/>
</dbReference>
<evidence type="ECO:0000256" key="11">
    <source>
        <dbReference type="SAM" id="MobiDB-lite"/>
    </source>
</evidence>
<dbReference type="PROSITE" id="PS50920">
    <property type="entry name" value="SOLCAR"/>
    <property type="match status" value="1"/>
</dbReference>
<dbReference type="Proteomes" id="UP001221898">
    <property type="component" value="Unassembled WGS sequence"/>
</dbReference>
<keyword evidence="4" id="KW-0677">Repeat</keyword>
<dbReference type="GO" id="GO:0005741">
    <property type="term" value="C:mitochondrial outer membrane"/>
    <property type="evidence" value="ECO:0007669"/>
    <property type="project" value="UniProtKB-SubCell"/>
</dbReference>
<feature type="repeat" description="Solcar" evidence="9">
    <location>
        <begin position="163"/>
        <end position="251"/>
    </location>
</feature>
<gene>
    <name evidence="12" type="ORF">AAFF_G00143580</name>
</gene>
<comment type="subcellular location">
    <subcellularLocation>
        <location evidence="1">Mitochondrion outer membrane</location>
        <topology evidence="1">Multi-pass membrane protein</topology>
    </subcellularLocation>
</comment>
<keyword evidence="13" id="KW-1185">Reference proteome</keyword>
<keyword evidence="10" id="KW-0813">Transport</keyword>
<evidence type="ECO:0000256" key="6">
    <source>
        <dbReference type="ARBA" id="ARBA00022989"/>
    </source>
</evidence>
<keyword evidence="8 9" id="KW-0472">Membrane</keyword>
<proteinExistence type="inferred from homology"/>
<dbReference type="AlphaFoldDB" id="A0AAD7WWF8"/>
<evidence type="ECO:0000256" key="7">
    <source>
        <dbReference type="ARBA" id="ARBA00023128"/>
    </source>
</evidence>
<accession>A0AAD7WWF8</accession>